<organism evidence="2 3">
    <name type="scientific">Poriferisphaera corsica</name>
    <dbReference type="NCBI Taxonomy" id="2528020"/>
    <lineage>
        <taxon>Bacteria</taxon>
        <taxon>Pseudomonadati</taxon>
        <taxon>Planctomycetota</taxon>
        <taxon>Phycisphaerae</taxon>
        <taxon>Phycisphaerales</taxon>
        <taxon>Phycisphaeraceae</taxon>
        <taxon>Poriferisphaera</taxon>
    </lineage>
</organism>
<feature type="transmembrane region" description="Helical" evidence="1">
    <location>
        <begin position="64"/>
        <end position="93"/>
    </location>
</feature>
<dbReference type="RefSeq" id="WP_145080951.1">
    <property type="nucleotide sequence ID" value="NZ_CP036425.1"/>
</dbReference>
<dbReference type="Proteomes" id="UP000317369">
    <property type="component" value="Chromosome"/>
</dbReference>
<dbReference type="EMBL" id="CP036425">
    <property type="protein sequence ID" value="QDU35503.1"/>
    <property type="molecule type" value="Genomic_DNA"/>
</dbReference>
<proteinExistence type="predicted"/>
<protein>
    <submittedName>
        <fullName evidence="2">Uncharacterized protein</fullName>
    </submittedName>
</protein>
<keyword evidence="3" id="KW-1185">Reference proteome</keyword>
<evidence type="ECO:0000313" key="2">
    <source>
        <dbReference type="EMBL" id="QDU35503.1"/>
    </source>
</evidence>
<sequence>MLGQLIRYKRFYWPGFLTGLLFSLFQMLAYLSAPSSSARLLIKTPINNLCESIAKWLVDMTNNYAAIISLLPLLIFFWVLLGILFNLAVSVLVRMLNGNLIGSHRD</sequence>
<keyword evidence="1" id="KW-0812">Transmembrane</keyword>
<keyword evidence="1" id="KW-1133">Transmembrane helix</keyword>
<gene>
    <name evidence="2" type="ORF">KS4_35860</name>
</gene>
<reference evidence="2 3" key="1">
    <citation type="submission" date="2019-02" db="EMBL/GenBank/DDBJ databases">
        <title>Deep-cultivation of Planctomycetes and their phenomic and genomic characterization uncovers novel biology.</title>
        <authorList>
            <person name="Wiegand S."/>
            <person name="Jogler M."/>
            <person name="Boedeker C."/>
            <person name="Pinto D."/>
            <person name="Vollmers J."/>
            <person name="Rivas-Marin E."/>
            <person name="Kohn T."/>
            <person name="Peeters S.H."/>
            <person name="Heuer A."/>
            <person name="Rast P."/>
            <person name="Oberbeckmann S."/>
            <person name="Bunk B."/>
            <person name="Jeske O."/>
            <person name="Meyerdierks A."/>
            <person name="Storesund J.E."/>
            <person name="Kallscheuer N."/>
            <person name="Luecker S."/>
            <person name="Lage O.M."/>
            <person name="Pohl T."/>
            <person name="Merkel B.J."/>
            <person name="Hornburger P."/>
            <person name="Mueller R.-W."/>
            <person name="Bruemmer F."/>
            <person name="Labrenz M."/>
            <person name="Spormann A.M."/>
            <person name="Op den Camp H."/>
            <person name="Overmann J."/>
            <person name="Amann R."/>
            <person name="Jetten M.S.M."/>
            <person name="Mascher T."/>
            <person name="Medema M.H."/>
            <person name="Devos D.P."/>
            <person name="Kaster A.-K."/>
            <person name="Ovreas L."/>
            <person name="Rohde M."/>
            <person name="Galperin M.Y."/>
            <person name="Jogler C."/>
        </authorList>
    </citation>
    <scope>NUCLEOTIDE SEQUENCE [LARGE SCALE GENOMIC DNA]</scope>
    <source>
        <strain evidence="2 3">KS4</strain>
    </source>
</reference>
<dbReference type="KEGG" id="pcor:KS4_35860"/>
<keyword evidence="1" id="KW-0472">Membrane</keyword>
<evidence type="ECO:0000313" key="3">
    <source>
        <dbReference type="Proteomes" id="UP000317369"/>
    </source>
</evidence>
<evidence type="ECO:0000256" key="1">
    <source>
        <dbReference type="SAM" id="Phobius"/>
    </source>
</evidence>
<dbReference type="AlphaFoldDB" id="A0A517YZB3"/>
<name>A0A517YZB3_9BACT</name>
<accession>A0A517YZB3</accession>
<feature type="transmembrane region" description="Helical" evidence="1">
    <location>
        <begin position="12"/>
        <end position="31"/>
    </location>
</feature>